<accession>A0A9N9NP35</accession>
<dbReference type="OrthoDB" id="2404656at2759"/>
<protein>
    <submittedName>
        <fullName evidence="1">11756_t:CDS:1</fullName>
    </submittedName>
</protein>
<proteinExistence type="predicted"/>
<organism evidence="1 2">
    <name type="scientific">Funneliformis caledonium</name>
    <dbReference type="NCBI Taxonomy" id="1117310"/>
    <lineage>
        <taxon>Eukaryota</taxon>
        <taxon>Fungi</taxon>
        <taxon>Fungi incertae sedis</taxon>
        <taxon>Mucoromycota</taxon>
        <taxon>Glomeromycotina</taxon>
        <taxon>Glomeromycetes</taxon>
        <taxon>Glomerales</taxon>
        <taxon>Glomeraceae</taxon>
        <taxon>Funneliformis</taxon>
    </lineage>
</organism>
<evidence type="ECO:0000313" key="2">
    <source>
        <dbReference type="Proteomes" id="UP000789570"/>
    </source>
</evidence>
<reference evidence="1" key="1">
    <citation type="submission" date="2021-06" db="EMBL/GenBank/DDBJ databases">
        <authorList>
            <person name="Kallberg Y."/>
            <person name="Tangrot J."/>
            <person name="Rosling A."/>
        </authorList>
    </citation>
    <scope>NUCLEOTIDE SEQUENCE</scope>
    <source>
        <strain evidence="1">UK204</strain>
    </source>
</reference>
<dbReference type="AlphaFoldDB" id="A0A9N9NP35"/>
<feature type="non-terminal residue" evidence="1">
    <location>
        <position position="127"/>
    </location>
</feature>
<comment type="caution">
    <text evidence="1">The sequence shown here is derived from an EMBL/GenBank/DDBJ whole genome shotgun (WGS) entry which is preliminary data.</text>
</comment>
<name>A0A9N9NP35_9GLOM</name>
<dbReference type="EMBL" id="CAJVPQ010017553">
    <property type="protein sequence ID" value="CAG8748735.1"/>
    <property type="molecule type" value="Genomic_DNA"/>
</dbReference>
<gene>
    <name evidence="1" type="ORF">FCALED_LOCUS16153</name>
</gene>
<keyword evidence="2" id="KW-1185">Reference proteome</keyword>
<sequence length="127" mass="15145">ETVEEGAYGEIEKLIHRFVLQESFIKKLESIFDTDYDKIESKIFDETIVKGNNQTEEARFNFFVWYTLLDFNANFKYRLPRYEWIEKNVTLIKEANNMFLDNISPRKMDLLVLRLSDGMEILSTEIS</sequence>
<dbReference type="Proteomes" id="UP000789570">
    <property type="component" value="Unassembled WGS sequence"/>
</dbReference>
<feature type="non-terminal residue" evidence="1">
    <location>
        <position position="1"/>
    </location>
</feature>
<evidence type="ECO:0000313" key="1">
    <source>
        <dbReference type="EMBL" id="CAG8748735.1"/>
    </source>
</evidence>